<organism evidence="2 3">
    <name type="scientific">Tessaracoccus palaemonis</name>
    <dbReference type="NCBI Taxonomy" id="2829499"/>
    <lineage>
        <taxon>Bacteria</taxon>
        <taxon>Bacillati</taxon>
        <taxon>Actinomycetota</taxon>
        <taxon>Actinomycetes</taxon>
        <taxon>Propionibacteriales</taxon>
        <taxon>Propionibacteriaceae</taxon>
        <taxon>Tessaracoccus</taxon>
    </lineage>
</organism>
<protein>
    <submittedName>
        <fullName evidence="2">Pilus assembly protein</fullName>
    </submittedName>
</protein>
<keyword evidence="3" id="KW-1185">Reference proteome</keyword>
<reference evidence="2 3" key="1">
    <citation type="submission" date="2021-07" db="EMBL/GenBank/DDBJ databases">
        <title>complete genome sequencing of Tessaracoccus sp.J1M15.</title>
        <authorList>
            <person name="Bae J.-W."/>
            <person name="Kim D.-y."/>
        </authorList>
    </citation>
    <scope>NUCLEOTIDE SEQUENCE [LARGE SCALE GENOMIC DNA]</scope>
    <source>
        <strain evidence="2 3">J1M15</strain>
    </source>
</reference>
<evidence type="ECO:0000313" key="3">
    <source>
        <dbReference type="Proteomes" id="UP000824504"/>
    </source>
</evidence>
<name>A0ABX8SJM4_9ACTN</name>
<keyword evidence="1" id="KW-1133">Transmembrane helix</keyword>
<evidence type="ECO:0000256" key="1">
    <source>
        <dbReference type="SAM" id="Phobius"/>
    </source>
</evidence>
<keyword evidence="1" id="KW-0812">Transmembrane</keyword>
<keyword evidence="1" id="KW-0472">Membrane</keyword>
<accession>A0ABX8SJM4</accession>
<sequence length="128" mass="12731">MPRDERGAAVSVWVAMALPAFVVVVGLGVDLSGHAAAEQEARAVAAEAARAATHRVALEAAGATLPAGPARAAGRGYAEAAGLDAEVTVRGLTAEVTVRGRYETLFLPLIGIDGIDVVGTGSATVALG</sequence>
<feature type="transmembrane region" description="Helical" evidence="1">
    <location>
        <begin position="7"/>
        <end position="29"/>
    </location>
</feature>
<dbReference type="EMBL" id="CP079216">
    <property type="protein sequence ID" value="QXT62328.1"/>
    <property type="molecule type" value="Genomic_DNA"/>
</dbReference>
<dbReference type="Proteomes" id="UP000824504">
    <property type="component" value="Chromosome"/>
</dbReference>
<dbReference type="RefSeq" id="WP_219081091.1">
    <property type="nucleotide sequence ID" value="NZ_CP079216.1"/>
</dbReference>
<gene>
    <name evidence="2" type="ORF">KDB89_11295</name>
</gene>
<evidence type="ECO:0000313" key="2">
    <source>
        <dbReference type="EMBL" id="QXT62328.1"/>
    </source>
</evidence>
<proteinExistence type="predicted"/>